<accession>A0A7G9S992</accession>
<organism evidence="3 4">
    <name type="scientific">Sphingomonas rhizophila</name>
    <dbReference type="NCBI Taxonomy" id="2071607"/>
    <lineage>
        <taxon>Bacteria</taxon>
        <taxon>Pseudomonadati</taxon>
        <taxon>Pseudomonadota</taxon>
        <taxon>Alphaproteobacteria</taxon>
        <taxon>Sphingomonadales</taxon>
        <taxon>Sphingomonadaceae</taxon>
        <taxon>Sphingomonas</taxon>
    </lineage>
</organism>
<evidence type="ECO:0000313" key="4">
    <source>
        <dbReference type="Proteomes" id="UP000515955"/>
    </source>
</evidence>
<reference evidence="3 4" key="1">
    <citation type="submission" date="2020-08" db="EMBL/GenBank/DDBJ databases">
        <title>Genome sequence of Sphingomonas rhizophila KACC 19189T.</title>
        <authorList>
            <person name="Hyun D.-W."/>
            <person name="Bae J.-W."/>
        </authorList>
    </citation>
    <scope>NUCLEOTIDE SEQUENCE [LARGE SCALE GENOMIC DNA]</scope>
    <source>
        <strain evidence="3 4">KACC 19189</strain>
    </source>
</reference>
<dbReference type="KEGG" id="srhi:H9L12_08755"/>
<feature type="compositionally biased region" description="Low complexity" evidence="1">
    <location>
        <begin position="242"/>
        <end position="252"/>
    </location>
</feature>
<keyword evidence="2" id="KW-0472">Membrane</keyword>
<dbReference type="Proteomes" id="UP000515955">
    <property type="component" value="Chromosome"/>
</dbReference>
<feature type="transmembrane region" description="Helical" evidence="2">
    <location>
        <begin position="198"/>
        <end position="218"/>
    </location>
</feature>
<name>A0A7G9S992_9SPHN</name>
<dbReference type="RefSeq" id="WP_187541417.1">
    <property type="nucleotide sequence ID" value="NZ_CP060717.1"/>
</dbReference>
<keyword evidence="2" id="KW-1133">Transmembrane helix</keyword>
<proteinExistence type="predicted"/>
<evidence type="ECO:0000256" key="2">
    <source>
        <dbReference type="SAM" id="Phobius"/>
    </source>
</evidence>
<evidence type="ECO:0000256" key="1">
    <source>
        <dbReference type="SAM" id="MobiDB-lite"/>
    </source>
</evidence>
<evidence type="ECO:0000313" key="3">
    <source>
        <dbReference type="EMBL" id="QNN64417.1"/>
    </source>
</evidence>
<feature type="region of interest" description="Disordered" evidence="1">
    <location>
        <begin position="221"/>
        <end position="252"/>
    </location>
</feature>
<protein>
    <submittedName>
        <fullName evidence="3">PepSY domain-containing protein</fullName>
    </submittedName>
</protein>
<sequence length="252" mass="28264">MGIRTAFRRWHRLLAWVLALPMMFWLVSGFVMAARPIAETRADHLLRKPAPMQVASPLVVPRLDGLKFESLTLEPRAAGLRWVAKIAGVSQPRMADPATGAWLPAIGAAEATREVLARYTGTARIARVTRILPEEYHLEVRRSLDGWRVEMDDATHFYVESGSSAIIAHRTRQWRVHDWFWGLHILDLQGRKDPHNPWVVMFSALSILMLVAGVAILFTGKQPDPQPEPVSPPARPRRAPRRTPSAESSGQG</sequence>
<dbReference type="AlphaFoldDB" id="A0A7G9S992"/>
<keyword evidence="2" id="KW-0812">Transmembrane</keyword>
<dbReference type="EMBL" id="CP060717">
    <property type="protein sequence ID" value="QNN64417.1"/>
    <property type="molecule type" value="Genomic_DNA"/>
</dbReference>
<feature type="compositionally biased region" description="Pro residues" evidence="1">
    <location>
        <begin position="224"/>
        <end position="234"/>
    </location>
</feature>
<gene>
    <name evidence="3" type="ORF">H9L12_08755</name>
</gene>
<keyword evidence="4" id="KW-1185">Reference proteome</keyword>